<evidence type="ECO:0000313" key="2">
    <source>
        <dbReference type="Proteomes" id="UP000075880"/>
    </source>
</evidence>
<dbReference type="AlphaFoldDB" id="A0AAG5DRK2"/>
<dbReference type="Proteomes" id="UP000075880">
    <property type="component" value="Unassembled WGS sequence"/>
</dbReference>
<organism evidence="1 2">
    <name type="scientific">Anopheles atroparvus</name>
    <name type="common">European mosquito</name>
    <dbReference type="NCBI Taxonomy" id="41427"/>
    <lineage>
        <taxon>Eukaryota</taxon>
        <taxon>Metazoa</taxon>
        <taxon>Ecdysozoa</taxon>
        <taxon>Arthropoda</taxon>
        <taxon>Hexapoda</taxon>
        <taxon>Insecta</taxon>
        <taxon>Pterygota</taxon>
        <taxon>Neoptera</taxon>
        <taxon>Endopterygota</taxon>
        <taxon>Diptera</taxon>
        <taxon>Nematocera</taxon>
        <taxon>Culicoidea</taxon>
        <taxon>Culicidae</taxon>
        <taxon>Anophelinae</taxon>
        <taxon>Anopheles</taxon>
    </lineage>
</organism>
<name>A0AAG5DRK2_ANOAO</name>
<sequence>MQGYCVVVVEVQHRVVLRLAPVHTTSLRYAASRLVGTKAPTAELSLVDDGSSSCN</sequence>
<protein>
    <submittedName>
        <fullName evidence="1">Uncharacterized protein</fullName>
    </submittedName>
</protein>
<dbReference type="EnsemblMetazoa" id="ENSAATROPT015151">
    <property type="protein sequence ID" value="ENSAATROPP013625"/>
    <property type="gene ID" value="ENSAATROPG012330"/>
</dbReference>
<proteinExistence type="predicted"/>
<reference evidence="1" key="1">
    <citation type="submission" date="2024-04" db="UniProtKB">
        <authorList>
            <consortium name="EnsemblMetazoa"/>
        </authorList>
    </citation>
    <scope>IDENTIFICATION</scope>
    <source>
        <strain evidence="1">EBRO</strain>
    </source>
</reference>
<evidence type="ECO:0000313" key="1">
    <source>
        <dbReference type="EnsemblMetazoa" id="ENSAATROPP013625"/>
    </source>
</evidence>
<accession>A0AAG5DRK2</accession>
<keyword evidence="2" id="KW-1185">Reference proteome</keyword>